<comment type="function">
    <text evidence="13">Required for the insertion and/or proper folding and/or complex formation of integral membrane proteins into the membrane. Involved in integration of membrane proteins that insert both dependently and independently of the Sec translocase complex, as well as at least some lipoproteins. Aids folding of multispanning membrane proteins.</text>
</comment>
<gene>
    <name evidence="13" type="primary">yidC</name>
    <name evidence="17" type="ORF">DDY73_03235</name>
</gene>
<dbReference type="EMBL" id="DNWC01000046">
    <property type="protein sequence ID" value="HBJ07995.1"/>
    <property type="molecule type" value="Genomic_DNA"/>
</dbReference>
<evidence type="ECO:0000256" key="12">
    <source>
        <dbReference type="ARBA" id="ARBA00033342"/>
    </source>
</evidence>
<reference evidence="17 18" key="1">
    <citation type="journal article" date="2018" name="Nat. Biotechnol.">
        <title>A standardized bacterial taxonomy based on genome phylogeny substantially revises the tree of life.</title>
        <authorList>
            <person name="Parks D.H."/>
            <person name="Chuvochina M."/>
            <person name="Waite D.W."/>
            <person name="Rinke C."/>
            <person name="Skarshewski A."/>
            <person name="Chaumeil P.A."/>
            <person name="Hugenholtz P."/>
        </authorList>
    </citation>
    <scope>NUCLEOTIDE SEQUENCE [LARGE SCALE GENOMIC DNA]</scope>
    <source>
        <strain evidence="17">UBA11482</strain>
    </source>
</reference>
<dbReference type="Proteomes" id="UP000262954">
    <property type="component" value="Unassembled WGS sequence"/>
</dbReference>
<feature type="domain" description="Membrane insertase YidC N-terminal" evidence="16">
    <location>
        <begin position="96"/>
        <end position="367"/>
    </location>
</feature>
<evidence type="ECO:0000256" key="13">
    <source>
        <dbReference type="HAMAP-Rule" id="MF_01810"/>
    </source>
</evidence>
<evidence type="ECO:0000256" key="9">
    <source>
        <dbReference type="ARBA" id="ARBA00023136"/>
    </source>
</evidence>
<feature type="transmembrane region" description="Helical" evidence="13">
    <location>
        <begin position="6"/>
        <end position="22"/>
    </location>
</feature>
<evidence type="ECO:0000313" key="18">
    <source>
        <dbReference type="Proteomes" id="UP000262954"/>
    </source>
</evidence>
<dbReference type="NCBIfam" id="NF002356">
    <property type="entry name" value="PRK01318.2-3"/>
    <property type="match status" value="1"/>
</dbReference>
<dbReference type="InterPro" id="IPR001708">
    <property type="entry name" value="YidC/ALB3/OXA1/COX18"/>
</dbReference>
<proteinExistence type="inferred from homology"/>
<organism evidence="17 18">
    <name type="scientific">Coprobacter fastidiosus</name>
    <dbReference type="NCBI Taxonomy" id="1099853"/>
    <lineage>
        <taxon>Bacteria</taxon>
        <taxon>Pseudomonadati</taxon>
        <taxon>Bacteroidota</taxon>
        <taxon>Bacteroidia</taxon>
        <taxon>Bacteroidales</taxon>
        <taxon>Barnesiellaceae</taxon>
        <taxon>Coprobacter</taxon>
    </lineage>
</organism>
<evidence type="ECO:0000259" key="16">
    <source>
        <dbReference type="Pfam" id="PF14849"/>
    </source>
</evidence>
<feature type="transmembrane region" description="Helical" evidence="13">
    <location>
        <begin position="452"/>
        <end position="473"/>
    </location>
</feature>
<evidence type="ECO:0000256" key="1">
    <source>
        <dbReference type="ARBA" id="ARBA00004429"/>
    </source>
</evidence>
<dbReference type="GO" id="GO:0005886">
    <property type="term" value="C:plasma membrane"/>
    <property type="evidence" value="ECO:0007669"/>
    <property type="project" value="UniProtKB-SubCell"/>
</dbReference>
<dbReference type="PRINTS" id="PR00701">
    <property type="entry name" value="60KDINNERMP"/>
</dbReference>
<evidence type="ECO:0000256" key="2">
    <source>
        <dbReference type="ARBA" id="ARBA00010527"/>
    </source>
</evidence>
<evidence type="ECO:0000256" key="14">
    <source>
        <dbReference type="SAM" id="MobiDB-lite"/>
    </source>
</evidence>
<evidence type="ECO:0000313" key="17">
    <source>
        <dbReference type="EMBL" id="HBJ07995.1"/>
    </source>
</evidence>
<dbReference type="NCBIfam" id="TIGR03593">
    <property type="entry name" value="yidC_nterm"/>
    <property type="match status" value="1"/>
</dbReference>
<dbReference type="Pfam" id="PF02096">
    <property type="entry name" value="60KD_IMP"/>
    <property type="match status" value="1"/>
</dbReference>
<comment type="subcellular location">
    <subcellularLocation>
        <location evidence="1">Cell inner membrane</location>
        <topology evidence="1">Multi-pass membrane protein</topology>
    </subcellularLocation>
    <subcellularLocation>
        <location evidence="13">Cell membrane</location>
        <topology evidence="13">Multi-pass membrane protein</topology>
    </subcellularLocation>
</comment>
<dbReference type="PANTHER" id="PTHR12428">
    <property type="entry name" value="OXA1"/>
    <property type="match status" value="1"/>
</dbReference>
<dbReference type="HAMAP" id="MF_01810">
    <property type="entry name" value="YidC_type1"/>
    <property type="match status" value="1"/>
</dbReference>
<dbReference type="Gene3D" id="2.70.98.90">
    <property type="match status" value="1"/>
</dbReference>
<keyword evidence="9 13" id="KW-0472">Membrane</keyword>
<evidence type="ECO:0000256" key="8">
    <source>
        <dbReference type="ARBA" id="ARBA00022989"/>
    </source>
</evidence>
<dbReference type="InterPro" id="IPR028053">
    <property type="entry name" value="Membr_insert_YidC_N"/>
</dbReference>
<feature type="transmembrane region" description="Helical" evidence="13">
    <location>
        <begin position="543"/>
        <end position="559"/>
    </location>
</feature>
<feature type="transmembrane region" description="Helical" evidence="13">
    <location>
        <begin position="565"/>
        <end position="581"/>
    </location>
</feature>
<evidence type="ECO:0000256" key="11">
    <source>
        <dbReference type="ARBA" id="ARBA00033245"/>
    </source>
</evidence>
<evidence type="ECO:0000256" key="10">
    <source>
        <dbReference type="ARBA" id="ARBA00023186"/>
    </source>
</evidence>
<keyword evidence="8 13" id="KW-1133">Transmembrane helix</keyword>
<feature type="compositionally biased region" description="Low complexity" evidence="14">
    <location>
        <begin position="616"/>
        <end position="625"/>
    </location>
</feature>
<dbReference type="InterPro" id="IPR028055">
    <property type="entry name" value="YidC/Oxa/ALB_C"/>
</dbReference>
<evidence type="ECO:0000256" key="3">
    <source>
        <dbReference type="ARBA" id="ARBA00015325"/>
    </source>
</evidence>
<evidence type="ECO:0000259" key="15">
    <source>
        <dbReference type="Pfam" id="PF02096"/>
    </source>
</evidence>
<comment type="subunit">
    <text evidence="13">Interacts with the Sec translocase complex via SecD. Specifically interacts with transmembrane segments of nascent integral membrane proteins during membrane integration.</text>
</comment>
<feature type="region of interest" description="Disordered" evidence="14">
    <location>
        <begin position="596"/>
        <end position="631"/>
    </location>
</feature>
<dbReference type="NCBIfam" id="TIGR03592">
    <property type="entry name" value="yidC_oxa1_cterm"/>
    <property type="match status" value="1"/>
</dbReference>
<dbReference type="AlphaFoldDB" id="A0A354M0F6"/>
<dbReference type="InterPro" id="IPR038221">
    <property type="entry name" value="YidC_periplasmic_sf"/>
</dbReference>
<name>A0A354M0F6_9BACT</name>
<keyword evidence="5 13" id="KW-1003">Cell membrane</keyword>
<feature type="transmembrane region" description="Helical" evidence="13">
    <location>
        <begin position="381"/>
        <end position="401"/>
    </location>
</feature>
<dbReference type="InterPro" id="IPR047196">
    <property type="entry name" value="YidC_ALB_C"/>
</dbReference>
<dbReference type="InterPro" id="IPR019998">
    <property type="entry name" value="Membr_insert_YidC"/>
</dbReference>
<keyword evidence="10 13" id="KW-0143">Chaperone</keyword>
<keyword evidence="7 13" id="KW-0653">Protein transport</keyword>
<evidence type="ECO:0000256" key="7">
    <source>
        <dbReference type="ARBA" id="ARBA00022927"/>
    </source>
</evidence>
<dbReference type="RefSeq" id="WP_009317398.1">
    <property type="nucleotide sequence ID" value="NZ_CABKQP010000002.1"/>
</dbReference>
<keyword evidence="4 13" id="KW-0813">Transport</keyword>
<protein>
    <recommendedName>
        <fullName evidence="3 13">Membrane protein insertase YidC</fullName>
    </recommendedName>
    <alternativeName>
        <fullName evidence="12 13">Foldase YidC</fullName>
    </alternativeName>
    <alternativeName>
        <fullName evidence="11 13">Membrane integrase YidC</fullName>
    </alternativeName>
    <alternativeName>
        <fullName evidence="13">Membrane protein YidC</fullName>
    </alternativeName>
</protein>
<dbReference type="PANTHER" id="PTHR12428:SF65">
    <property type="entry name" value="CYTOCHROME C OXIDASE ASSEMBLY PROTEIN COX18, MITOCHONDRIAL"/>
    <property type="match status" value="1"/>
</dbReference>
<dbReference type="GO" id="GO:0032977">
    <property type="term" value="F:membrane insertase activity"/>
    <property type="evidence" value="ECO:0007669"/>
    <property type="project" value="InterPro"/>
</dbReference>
<accession>A0A354M0F6</accession>
<sequence length="631" mass="72424">MDKNTIIGFVLIAAVLFGYSWFTKPTPEQLQELQRRNDSIAQVEQKKLEEIQQSQMVAGNADSTITVLNEDSLRQVQMKEAFGIFSDFTTGENEKINLKNDLVSLSFSSKGGALTEATLNKYKTHDSLPLTLFDEKDNEYGFIFKTGGRIVNTTDLFFKPIAGKDGKSVTMRLDFGNGKFFDLVYTLPEDSYMVKMDIRQKGMETILPGNTASLDLFWNQNLRSQEKGRMFEERNSALYYKFVGSDVDHLSESKDEQETISLGLKWIGYKNQFFSSALIPDGKFNGALIRSGMNNDPAYLKNFHTETTVDYNPADNNGPGFRFYLGPNLYPLLHSYDKGVDDDKALDLDKLVPLGFKFFRWINTWIIIPIFTFLGKYIANYGIIILLMTIIIKIFLAPLTFKSYMSSARMRVLRPQIEEINAKYPGQDKAIDRQRATMDLYSKAGINPMSGCLPMLLQMPILLAMFAFFPSSIELRQQSFLWAQDLSSYDAIFSWDAYIPLITPYFGNHISLFCLLMTITNILYTKINMDNTGGSQQMPGMKVMMYLMPLMFLFIFNNYASGLSYYYFVSTLITIIQTYIFRKCINEEKVLAQLKENQKKPRKKSGFMARLEEAQRQQQAALRQQQKNKRR</sequence>
<dbReference type="GO" id="GO:0051205">
    <property type="term" value="P:protein insertion into membrane"/>
    <property type="evidence" value="ECO:0007669"/>
    <property type="project" value="TreeGrafter"/>
</dbReference>
<comment type="caution">
    <text evidence="17">The sequence shown here is derived from an EMBL/GenBank/DDBJ whole genome shotgun (WGS) entry which is preliminary data.</text>
</comment>
<feature type="transmembrane region" description="Helical" evidence="13">
    <location>
        <begin position="505"/>
        <end position="523"/>
    </location>
</feature>
<comment type="similarity">
    <text evidence="2 13">Belongs to the OXA1/ALB3/YidC family. Type 1 subfamily.</text>
</comment>
<dbReference type="CDD" id="cd19961">
    <property type="entry name" value="EcYidC-like_peri"/>
    <property type="match status" value="1"/>
</dbReference>
<dbReference type="GO" id="GO:0015031">
    <property type="term" value="P:protein transport"/>
    <property type="evidence" value="ECO:0007669"/>
    <property type="project" value="UniProtKB-KW"/>
</dbReference>
<evidence type="ECO:0000256" key="5">
    <source>
        <dbReference type="ARBA" id="ARBA00022475"/>
    </source>
</evidence>
<evidence type="ECO:0000256" key="4">
    <source>
        <dbReference type="ARBA" id="ARBA00022448"/>
    </source>
</evidence>
<evidence type="ECO:0000256" key="6">
    <source>
        <dbReference type="ARBA" id="ARBA00022692"/>
    </source>
</evidence>
<keyword evidence="6 13" id="KW-0812">Transmembrane</keyword>
<dbReference type="Pfam" id="PF14849">
    <property type="entry name" value="YidC_periplas"/>
    <property type="match status" value="1"/>
</dbReference>
<feature type="domain" description="Membrane insertase YidC/Oxa/ALB C-terminal" evidence="15">
    <location>
        <begin position="381"/>
        <end position="582"/>
    </location>
</feature>
<dbReference type="CDD" id="cd20070">
    <property type="entry name" value="5TM_YidC_Alb3"/>
    <property type="match status" value="1"/>
</dbReference>